<gene>
    <name evidence="1" type="ORF">METZ01_LOCUS513951</name>
</gene>
<dbReference type="AlphaFoldDB" id="A0A383EW44"/>
<sequence>SHLGNYSPPGRPAPSQTIMSLKPVILERQRQRKRLTFVASGKLANKLPGPYQSFLNNGHLTCRKIMKVVARNVDALLEKPGPNLRAALLYGPDQGLVRERADRLARAVVEDLADPFRVSDISATDIKNNPALLLDEAAALSMTSGKRIVRVRGANEDQVEVFTALFSIEEPLSLVIAEAGELRPRSPLRALFEEYSDAAAVGCYLDDASGIDDLIQDICRTHRLTITPD</sequence>
<organism evidence="1">
    <name type="scientific">marine metagenome</name>
    <dbReference type="NCBI Taxonomy" id="408172"/>
    <lineage>
        <taxon>unclassified sequences</taxon>
        <taxon>metagenomes</taxon>
        <taxon>ecological metagenomes</taxon>
    </lineage>
</organism>
<proteinExistence type="predicted"/>
<accession>A0A383EW44</accession>
<dbReference type="EMBL" id="UINC01229401">
    <property type="protein sequence ID" value="SVE61097.1"/>
    <property type="molecule type" value="Genomic_DNA"/>
</dbReference>
<evidence type="ECO:0000313" key="1">
    <source>
        <dbReference type="EMBL" id="SVE61097.1"/>
    </source>
</evidence>
<reference evidence="1" key="1">
    <citation type="submission" date="2018-05" db="EMBL/GenBank/DDBJ databases">
        <authorList>
            <person name="Lanie J.A."/>
            <person name="Ng W.-L."/>
            <person name="Kazmierczak K.M."/>
            <person name="Andrzejewski T.M."/>
            <person name="Davidsen T.M."/>
            <person name="Wayne K.J."/>
            <person name="Tettelin H."/>
            <person name="Glass J.I."/>
            <person name="Rusch D."/>
            <person name="Podicherti R."/>
            <person name="Tsui H.-C.T."/>
            <person name="Winkler M.E."/>
        </authorList>
    </citation>
    <scope>NUCLEOTIDE SEQUENCE</scope>
</reference>
<name>A0A383EW44_9ZZZZ</name>
<protein>
    <recommendedName>
        <fullName evidence="2">DNA polymerase III delta N-terminal domain-containing protein</fullName>
    </recommendedName>
</protein>
<evidence type="ECO:0008006" key="2">
    <source>
        <dbReference type="Google" id="ProtNLM"/>
    </source>
</evidence>
<feature type="non-terminal residue" evidence="1">
    <location>
        <position position="1"/>
    </location>
</feature>
<feature type="non-terminal residue" evidence="1">
    <location>
        <position position="229"/>
    </location>
</feature>
<dbReference type="InterPro" id="IPR027417">
    <property type="entry name" value="P-loop_NTPase"/>
</dbReference>
<dbReference type="Gene3D" id="3.40.50.300">
    <property type="entry name" value="P-loop containing nucleotide triphosphate hydrolases"/>
    <property type="match status" value="1"/>
</dbReference>